<evidence type="ECO:0000313" key="2">
    <source>
        <dbReference type="EMBL" id="CDI96544.2"/>
    </source>
</evidence>
<organism evidence="2 3">
    <name type="scientific">Echinococcus multilocularis</name>
    <name type="common">Fox tapeworm</name>
    <dbReference type="NCBI Taxonomy" id="6211"/>
    <lineage>
        <taxon>Eukaryota</taxon>
        <taxon>Metazoa</taxon>
        <taxon>Spiralia</taxon>
        <taxon>Lophotrochozoa</taxon>
        <taxon>Platyhelminthes</taxon>
        <taxon>Cestoda</taxon>
        <taxon>Eucestoda</taxon>
        <taxon>Cyclophyllidea</taxon>
        <taxon>Taeniidae</taxon>
        <taxon>Echinococcus</taxon>
    </lineage>
</organism>
<evidence type="ECO:0000256" key="1">
    <source>
        <dbReference type="SAM" id="MobiDB-lite"/>
    </source>
</evidence>
<dbReference type="Proteomes" id="UP000017246">
    <property type="component" value="Unassembled WGS sequence"/>
</dbReference>
<protein>
    <submittedName>
        <fullName evidence="2">Hypothetical transcript</fullName>
    </submittedName>
</protein>
<keyword evidence="3" id="KW-1185">Reference proteome</keyword>
<dbReference type="AlphaFoldDB" id="A0A087VWE8"/>
<reference evidence="2" key="1">
    <citation type="journal article" date="2013" name="Nature">
        <title>The genomes of four tapeworm species reveal adaptations to parasitism.</title>
        <authorList>
            <person name="Tsai I.J."/>
            <person name="Zarowiecki M."/>
            <person name="Holroyd N."/>
            <person name="Garciarrubio A."/>
            <person name="Sanchez-Flores A."/>
            <person name="Brooks K.L."/>
            <person name="Tracey A."/>
            <person name="Bobes R.J."/>
            <person name="Fragoso G."/>
            <person name="Sciutto E."/>
            <person name="Aslett M."/>
            <person name="Beasley H."/>
            <person name="Bennett H.M."/>
            <person name="Cai J."/>
            <person name="Camicia F."/>
            <person name="Clark R."/>
            <person name="Cucher M."/>
            <person name="De Silva N."/>
            <person name="Day T.A."/>
            <person name="Deplazes P."/>
            <person name="Estrada K."/>
            <person name="Fernandez C."/>
            <person name="Holland P.W."/>
            <person name="Hou J."/>
            <person name="Hu S."/>
            <person name="Huckvale T."/>
            <person name="Hung S.S."/>
            <person name="Kamenetzky L."/>
            <person name="Keane J.A."/>
            <person name="Kiss F."/>
            <person name="Koziol U."/>
            <person name="Lambert O."/>
            <person name="Liu K."/>
            <person name="Luo X."/>
            <person name="Luo Y."/>
            <person name="Macchiaroli N."/>
            <person name="Nichol S."/>
            <person name="Paps J."/>
            <person name="Parkinson J."/>
            <person name="Pouchkina-Stantcheva N."/>
            <person name="Riddiford N."/>
            <person name="Rosenzvit M."/>
            <person name="Salinas G."/>
            <person name="Wasmuth J.D."/>
            <person name="Zamanian M."/>
            <person name="Zheng Y."/>
            <person name="Cai X."/>
            <person name="Soberon X."/>
            <person name="Olson P.D."/>
            <person name="Laclette J.P."/>
            <person name="Brehm K."/>
            <person name="Berriman M."/>
            <person name="Garciarrubio A."/>
            <person name="Bobes R.J."/>
            <person name="Fragoso G."/>
            <person name="Sanchez-Flores A."/>
            <person name="Estrada K."/>
            <person name="Cevallos M.A."/>
            <person name="Morett E."/>
            <person name="Gonzalez V."/>
            <person name="Portillo T."/>
            <person name="Ochoa-Leyva A."/>
            <person name="Jose M.V."/>
            <person name="Sciutto E."/>
            <person name="Landa A."/>
            <person name="Jimenez L."/>
            <person name="Valdes V."/>
            <person name="Carrero J.C."/>
            <person name="Larralde C."/>
            <person name="Morales-Montor J."/>
            <person name="Limon-Lason J."/>
            <person name="Soberon X."/>
            <person name="Laclette J.P."/>
        </authorList>
    </citation>
    <scope>NUCLEOTIDE SEQUENCE [LARGE SCALE GENOMIC DNA]</scope>
</reference>
<name>A0A087VWE8_ECHMU</name>
<evidence type="ECO:0000313" key="3">
    <source>
        <dbReference type="Proteomes" id="UP000017246"/>
    </source>
</evidence>
<sequence>MCGLLTRRSIGVGRKIVMNGVRGERIECDGLNRRVCEARHPMGCLATEEVAALKEAEKDEETSASKADASVSLSGEEHQADGSVKETSSLGANIFMVKTINVDTDTL</sequence>
<reference evidence="2" key="2">
    <citation type="submission" date="2015-11" db="EMBL/GenBank/DDBJ databases">
        <authorList>
            <person name="Zhang Y."/>
            <person name="Guo Z."/>
        </authorList>
    </citation>
    <scope>NUCLEOTIDE SEQUENCE</scope>
</reference>
<dbReference type="EMBL" id="LN901927">
    <property type="protein sequence ID" value="CDI96544.2"/>
    <property type="molecule type" value="Genomic_DNA"/>
</dbReference>
<gene>
    <name evidence="2" type="ORF">EmuJ_000013600</name>
</gene>
<feature type="region of interest" description="Disordered" evidence="1">
    <location>
        <begin position="55"/>
        <end position="85"/>
    </location>
</feature>
<accession>A0A087VWE8</accession>
<feature type="compositionally biased region" description="Basic and acidic residues" evidence="1">
    <location>
        <begin position="75"/>
        <end position="84"/>
    </location>
</feature>
<proteinExistence type="predicted"/>